<dbReference type="Gene3D" id="3.50.50.60">
    <property type="entry name" value="FAD/NAD(P)-binding domain"/>
    <property type="match status" value="1"/>
</dbReference>
<dbReference type="SUPFAM" id="SSF51905">
    <property type="entry name" value="FAD/NAD(P)-binding domain"/>
    <property type="match status" value="1"/>
</dbReference>
<protein>
    <submittedName>
        <fullName evidence="4">NAD(P)/FAD-dependent oxidoreductase</fullName>
    </submittedName>
</protein>
<reference evidence="4 5" key="1">
    <citation type="journal article" date="2019" name="Int. J. Syst. Evol. Microbiol.">
        <title>The Global Catalogue of Microorganisms (GCM) 10K type strain sequencing project: providing services to taxonomists for standard genome sequencing and annotation.</title>
        <authorList>
            <consortium name="The Broad Institute Genomics Platform"/>
            <consortium name="The Broad Institute Genome Sequencing Center for Infectious Disease"/>
            <person name="Wu L."/>
            <person name="Ma J."/>
        </authorList>
    </citation>
    <scope>NUCLEOTIDE SEQUENCE [LARGE SCALE GENOMIC DNA]</scope>
    <source>
        <strain evidence="4 5">JCM 9383</strain>
    </source>
</reference>
<dbReference type="InterPro" id="IPR036188">
    <property type="entry name" value="FAD/NAD-bd_sf"/>
</dbReference>
<dbReference type="Proteomes" id="UP001500979">
    <property type="component" value="Unassembled WGS sequence"/>
</dbReference>
<dbReference type="InterPro" id="IPR002938">
    <property type="entry name" value="FAD-bd"/>
</dbReference>
<keyword evidence="2" id="KW-0520">NAD</keyword>
<evidence type="ECO:0000256" key="1">
    <source>
        <dbReference type="ARBA" id="ARBA00023002"/>
    </source>
</evidence>
<evidence type="ECO:0000313" key="5">
    <source>
        <dbReference type="Proteomes" id="UP001500979"/>
    </source>
</evidence>
<organism evidence="4 5">
    <name type="scientific">Saccharopolyspora taberi</name>
    <dbReference type="NCBI Taxonomy" id="60895"/>
    <lineage>
        <taxon>Bacteria</taxon>
        <taxon>Bacillati</taxon>
        <taxon>Actinomycetota</taxon>
        <taxon>Actinomycetes</taxon>
        <taxon>Pseudonocardiales</taxon>
        <taxon>Pseudonocardiaceae</taxon>
        <taxon>Saccharopolyspora</taxon>
    </lineage>
</organism>
<dbReference type="PANTHER" id="PTHR43476">
    <property type="entry name" value="3-(3-HYDROXY-PHENYL)PROPIONATE/3-HYDROXYCINNAMIC ACID HYDROXYLASE"/>
    <property type="match status" value="1"/>
</dbReference>
<dbReference type="InterPro" id="IPR050631">
    <property type="entry name" value="PheA/TfdB_FAD_monoxygenase"/>
</dbReference>
<dbReference type="RefSeq" id="WP_344680605.1">
    <property type="nucleotide sequence ID" value="NZ_BAAAUX010000014.1"/>
</dbReference>
<evidence type="ECO:0000313" key="4">
    <source>
        <dbReference type="EMBL" id="GAA2795453.1"/>
    </source>
</evidence>
<dbReference type="PANTHER" id="PTHR43476:SF4">
    <property type="entry name" value="BLR0106 PROTEIN"/>
    <property type="match status" value="1"/>
</dbReference>
<accession>A0ABN3VDX0</accession>
<dbReference type="EMBL" id="BAAAUX010000014">
    <property type="protein sequence ID" value="GAA2795453.1"/>
    <property type="molecule type" value="Genomic_DNA"/>
</dbReference>
<evidence type="ECO:0000259" key="3">
    <source>
        <dbReference type="Pfam" id="PF01494"/>
    </source>
</evidence>
<evidence type="ECO:0000256" key="2">
    <source>
        <dbReference type="ARBA" id="ARBA00023027"/>
    </source>
</evidence>
<keyword evidence="5" id="KW-1185">Reference proteome</keyword>
<feature type="domain" description="FAD-binding" evidence="3">
    <location>
        <begin position="4"/>
        <end position="343"/>
    </location>
</feature>
<comment type="caution">
    <text evidence="4">The sequence shown here is derived from an EMBL/GenBank/DDBJ whole genome shotgun (WGS) entry which is preliminary data.</text>
</comment>
<keyword evidence="1" id="KW-0560">Oxidoreductase</keyword>
<proteinExistence type="predicted"/>
<gene>
    <name evidence="4" type="ORF">GCM10010470_33080</name>
</gene>
<dbReference type="Pfam" id="PF01494">
    <property type="entry name" value="FAD_binding_3"/>
    <property type="match status" value="1"/>
</dbReference>
<name>A0ABN3VDX0_9PSEU</name>
<dbReference type="PRINTS" id="PR00420">
    <property type="entry name" value="RNGMNOXGNASE"/>
</dbReference>
<sequence length="408" mass="42645">MSSYDAVVVGARCAGAPLAMLLARAGRSVLLVDRARFPSDTMSAGLVLRPGIELLAQWGLLPELVASGCPPITRIGVETATTRLSGTPVDAGGVALTFAPRRTVLDGLLIDGARAAGVEVREGFSVREVVVEDGVVRGVRGQYGDGPVVTARARIVIGADGRGSTIARAVRAPLVEDRGALAATSFGYWSGVPVDGAHAHVRGRMVASMWPTNDGLTVVSLTFPRADFTAHREAAERNYLRWLRRVPAIADRLGTGRREGRLHTAAGLRNLFRRAHGPGWALAGDAGHHKDPVTAQGISDALTDASALAAAVHAGLDGVTSMDEALAGYESRRDAARRAMFEFTCRVASTRPFDTDRLLRAVAAHRDRTGEFVSALAGAEPAAGFLAPDHLAGLTGHSGLSGAGSGHR</sequence>